<dbReference type="Proteomes" id="UP000595636">
    <property type="component" value="Chromosome"/>
</dbReference>
<organism evidence="1 2">
    <name type="scientific">Streptomyces liliifuscus</name>
    <dbReference type="NCBI Taxonomy" id="2797636"/>
    <lineage>
        <taxon>Bacteria</taxon>
        <taxon>Bacillati</taxon>
        <taxon>Actinomycetota</taxon>
        <taxon>Actinomycetes</taxon>
        <taxon>Kitasatosporales</taxon>
        <taxon>Streptomycetaceae</taxon>
        <taxon>Streptomyces</taxon>
    </lineage>
</organism>
<dbReference type="RefSeq" id="WP_200397938.1">
    <property type="nucleotide sequence ID" value="NZ_CP066831.1"/>
</dbReference>
<accession>A0A7T7KYH8</accession>
<keyword evidence="2" id="KW-1185">Reference proteome</keyword>
<proteinExistence type="predicted"/>
<dbReference type="EMBL" id="CP066831">
    <property type="protein sequence ID" value="QQM43099.1"/>
    <property type="molecule type" value="Genomic_DNA"/>
</dbReference>
<gene>
    <name evidence="1" type="ORF">JEQ17_29250</name>
</gene>
<dbReference type="KEGG" id="slf:JEQ17_29250"/>
<protein>
    <recommendedName>
        <fullName evidence="3">Secreted protein</fullName>
    </recommendedName>
</protein>
<reference evidence="1 2" key="1">
    <citation type="submission" date="2020-12" db="EMBL/GenBank/DDBJ databases">
        <title>A novel species.</title>
        <authorList>
            <person name="Li K."/>
        </authorList>
    </citation>
    <scope>NUCLEOTIDE SEQUENCE [LARGE SCALE GENOMIC DNA]</scope>
    <source>
        <strain evidence="1 2">ZYC-3</strain>
    </source>
</reference>
<name>A0A7T7KYH8_9ACTN</name>
<evidence type="ECO:0000313" key="2">
    <source>
        <dbReference type="Proteomes" id="UP000595636"/>
    </source>
</evidence>
<dbReference type="AlphaFoldDB" id="A0A7T7KYH8"/>
<evidence type="ECO:0000313" key="1">
    <source>
        <dbReference type="EMBL" id="QQM43099.1"/>
    </source>
</evidence>
<sequence length="179" mass="20259">MGFAEQLVTVGAVMAGAAGSYLTTRLTERDRFERDLRVRWDAHRLDSYVAYVAAVKHVYRCAQQVFTPQWDDSDPAARDALLAEMRAAEGDRSHAFERVMLLGDAATVQAAHDLNGRLWQLERPARGAEEITQDMWHERANEWLVTLNNFHEHARQNLGIAGESARRDVVPQSRADSEQ</sequence>
<evidence type="ECO:0008006" key="3">
    <source>
        <dbReference type="Google" id="ProtNLM"/>
    </source>
</evidence>